<feature type="domain" description="H15" evidence="2">
    <location>
        <begin position="75"/>
        <end position="148"/>
    </location>
</feature>
<dbReference type="RefSeq" id="XP_034271338.1">
    <property type="nucleotide sequence ID" value="XM_034415447.2"/>
</dbReference>
<dbReference type="InParanoid" id="A0A6P9BKK8"/>
<dbReference type="GeneID" id="117664507"/>
<feature type="compositionally biased region" description="Low complexity" evidence="1">
    <location>
        <begin position="18"/>
        <end position="28"/>
    </location>
</feature>
<accession>A0A6P9BKK8</accession>
<feature type="region of interest" description="Disordered" evidence="1">
    <location>
        <begin position="1"/>
        <end position="66"/>
    </location>
</feature>
<evidence type="ECO:0000313" key="4">
    <source>
        <dbReference type="RefSeq" id="XP_034271338.1"/>
    </source>
</evidence>
<dbReference type="AlphaFoldDB" id="A0A6P9BKK8"/>
<dbReference type="InterPro" id="IPR036388">
    <property type="entry name" value="WH-like_DNA-bd_sf"/>
</dbReference>
<dbReference type="SUPFAM" id="SSF46785">
    <property type="entry name" value="Winged helix' DNA-binding domain"/>
    <property type="match status" value="1"/>
</dbReference>
<dbReference type="Gene3D" id="1.10.10.10">
    <property type="entry name" value="Winged helix-like DNA-binding domain superfamily/Winged helix DNA-binding domain"/>
    <property type="match status" value="1"/>
</dbReference>
<proteinExistence type="predicted"/>
<evidence type="ECO:0000313" key="3">
    <source>
        <dbReference type="Proteomes" id="UP001652622"/>
    </source>
</evidence>
<feature type="region of interest" description="Disordered" evidence="1">
    <location>
        <begin position="174"/>
        <end position="215"/>
    </location>
</feature>
<reference evidence="4" key="1">
    <citation type="submission" date="2025-08" db="UniProtKB">
        <authorList>
            <consortium name="RefSeq"/>
        </authorList>
    </citation>
    <scope>IDENTIFICATION</scope>
    <source>
        <tissue evidence="4">Blood</tissue>
    </source>
</reference>
<sequence>MGTISEKQMTFSLTNAGSSEESIPEPISANIFDPNLLSNNDFDEPQPSSSGLHMKPSYKSKDRGKPSFPWKFLQPKRGVSKLIFQVVASTEKRSGVSLQALKKSVAATGYSLEKRKNHFKRVLRALVAKGLLRKLTGRGLTGSYGISKIMLKVLRRRKRKRRRRRRRRKAIAILKKKKLAKQRRRKRKRRRSKKEKAKPEQSDPSNCCSEKSVTT</sequence>
<dbReference type="KEGG" id="pgut:117664507"/>
<gene>
    <name evidence="4" type="primary">LOC117664507</name>
</gene>
<dbReference type="Pfam" id="PF00538">
    <property type="entry name" value="Linker_histone"/>
    <property type="match status" value="1"/>
</dbReference>
<evidence type="ECO:0000259" key="2">
    <source>
        <dbReference type="PROSITE" id="PS51504"/>
    </source>
</evidence>
<dbReference type="GO" id="GO:0006334">
    <property type="term" value="P:nucleosome assembly"/>
    <property type="evidence" value="ECO:0007669"/>
    <property type="project" value="InterPro"/>
</dbReference>
<protein>
    <submittedName>
        <fullName evidence="4">Spermatid-specific linker histone H1-like protein</fullName>
    </submittedName>
</protein>
<dbReference type="InterPro" id="IPR005818">
    <property type="entry name" value="Histone_H1/H5_H15"/>
</dbReference>
<keyword evidence="3" id="KW-1185">Reference proteome</keyword>
<dbReference type="InterPro" id="IPR036390">
    <property type="entry name" value="WH_DNA-bd_sf"/>
</dbReference>
<feature type="compositionally biased region" description="Polar residues" evidence="1">
    <location>
        <begin position="1"/>
        <end position="17"/>
    </location>
</feature>
<name>A0A6P9BKK8_PANGU</name>
<dbReference type="PROSITE" id="PS51504">
    <property type="entry name" value="H15"/>
    <property type="match status" value="1"/>
</dbReference>
<feature type="compositionally biased region" description="Basic residues" evidence="1">
    <location>
        <begin position="174"/>
        <end position="196"/>
    </location>
</feature>
<dbReference type="SMART" id="SM00526">
    <property type="entry name" value="H15"/>
    <property type="match status" value="1"/>
</dbReference>
<dbReference type="OMA" id="KPSFPWK"/>
<evidence type="ECO:0000256" key="1">
    <source>
        <dbReference type="SAM" id="MobiDB-lite"/>
    </source>
</evidence>
<organism evidence="3 4">
    <name type="scientific">Pantherophis guttatus</name>
    <name type="common">Corn snake</name>
    <name type="synonym">Elaphe guttata</name>
    <dbReference type="NCBI Taxonomy" id="94885"/>
    <lineage>
        <taxon>Eukaryota</taxon>
        <taxon>Metazoa</taxon>
        <taxon>Chordata</taxon>
        <taxon>Craniata</taxon>
        <taxon>Vertebrata</taxon>
        <taxon>Euteleostomi</taxon>
        <taxon>Lepidosauria</taxon>
        <taxon>Squamata</taxon>
        <taxon>Bifurcata</taxon>
        <taxon>Unidentata</taxon>
        <taxon>Episquamata</taxon>
        <taxon>Toxicofera</taxon>
        <taxon>Serpentes</taxon>
        <taxon>Colubroidea</taxon>
        <taxon>Colubridae</taxon>
        <taxon>Colubrinae</taxon>
        <taxon>Pantherophis</taxon>
    </lineage>
</organism>
<dbReference type="GO" id="GO:0003677">
    <property type="term" value="F:DNA binding"/>
    <property type="evidence" value="ECO:0007669"/>
    <property type="project" value="InterPro"/>
</dbReference>
<feature type="compositionally biased region" description="Polar residues" evidence="1">
    <location>
        <begin position="36"/>
        <end position="51"/>
    </location>
</feature>
<feature type="compositionally biased region" description="Polar residues" evidence="1">
    <location>
        <begin position="202"/>
        <end position="215"/>
    </location>
</feature>
<dbReference type="Proteomes" id="UP001652622">
    <property type="component" value="Unplaced"/>
</dbReference>
<dbReference type="GO" id="GO:0000786">
    <property type="term" value="C:nucleosome"/>
    <property type="evidence" value="ECO:0007669"/>
    <property type="project" value="InterPro"/>
</dbReference>